<dbReference type="InterPro" id="IPR056906">
    <property type="entry name" value="ORF2/G2P_dom"/>
</dbReference>
<sequence length="288" mass="32707">MFNTFGPTSIIKLGLYALCLNMALPRFNMAECLTPYCTKQGFVPCGRCPTCRSRKASGWSFRLMQQDKVSHSSHFITLTYETTPRTANNFATLNKRDLQLFFKRLRKSSTNQPPIKYFACGEYGGLTSRPHYHIILFNADVSKIESAWGLGHTHFGTVTGASVGYSLKYISKKGKIPLHRNDDRVPEFQLQSRGLGLSYLSEHARAWHHADPVRMYCPLTDGKKISMPRYYKLKLYTDEQRKANGIAIREAKLGDPRLSAGLHEIDRFSAVAAAFAQMDKMAKFNDRF</sequence>
<name>A0A4P8PJJ8_9VIRU</name>
<feature type="domain" description="Replication-associated protein ORF2/G2P" evidence="1">
    <location>
        <begin position="74"/>
        <end position="173"/>
    </location>
</feature>
<dbReference type="Pfam" id="PF23343">
    <property type="entry name" value="REP_ORF2-G2P"/>
    <property type="match status" value="1"/>
</dbReference>
<protein>
    <submittedName>
        <fullName evidence="2">Replication initiator protein</fullName>
    </submittedName>
</protein>
<organism evidence="2">
    <name type="scientific">Blackfly microvirus SF02</name>
    <dbReference type="NCBI Taxonomy" id="2576452"/>
    <lineage>
        <taxon>Viruses</taxon>
        <taxon>Monodnaviria</taxon>
        <taxon>Sangervirae</taxon>
        <taxon>Phixviricota</taxon>
        <taxon>Malgrandaviricetes</taxon>
        <taxon>Petitvirales</taxon>
        <taxon>Microviridae</taxon>
        <taxon>Microvirus</taxon>
    </lineage>
</organism>
<evidence type="ECO:0000313" key="2">
    <source>
        <dbReference type="EMBL" id="QCQ84601.1"/>
    </source>
</evidence>
<evidence type="ECO:0000259" key="1">
    <source>
        <dbReference type="Pfam" id="PF23343"/>
    </source>
</evidence>
<accession>A0A4P8PJJ8</accession>
<dbReference type="EMBL" id="MK249133">
    <property type="protein sequence ID" value="QCQ84601.1"/>
    <property type="molecule type" value="Genomic_DNA"/>
</dbReference>
<proteinExistence type="predicted"/>
<reference evidence="2" key="1">
    <citation type="submission" date="2018-12" db="EMBL/GenBank/DDBJ databases">
        <title>Singled stranded DNA viruses identified in blackflies (Austrosimulium ungulatum) sampled in New Zealand.</title>
        <authorList>
            <person name="Kraberger S."/>
            <person name="Fontenele R.S."/>
            <person name="Schmidlin K."/>
            <person name="Walters M."/>
            <person name="Varsani A."/>
        </authorList>
    </citation>
    <scope>NUCLEOTIDE SEQUENCE [LARGE SCALE GENOMIC DNA]</scope>
    <source>
        <strain evidence="2">017</strain>
    </source>
</reference>
<dbReference type="Proteomes" id="UP000324247">
    <property type="component" value="Genome"/>
</dbReference>